<evidence type="ECO:0000256" key="1">
    <source>
        <dbReference type="ARBA" id="ARBA00007718"/>
    </source>
</evidence>
<dbReference type="GO" id="GO:0046872">
    <property type="term" value="F:metal ion binding"/>
    <property type="evidence" value="ECO:0007669"/>
    <property type="project" value="UniProtKB-KW"/>
</dbReference>
<dbReference type="Proteomes" id="UP000538666">
    <property type="component" value="Unassembled WGS sequence"/>
</dbReference>
<dbReference type="GO" id="GO:0005737">
    <property type="term" value="C:cytoplasm"/>
    <property type="evidence" value="ECO:0007669"/>
    <property type="project" value="UniProtKB-SubCell"/>
</dbReference>
<dbReference type="GO" id="GO:0006783">
    <property type="term" value="P:heme biosynthetic process"/>
    <property type="evidence" value="ECO:0007669"/>
    <property type="project" value="UniProtKB-UniRule"/>
</dbReference>
<keyword evidence="2 7" id="KW-0408">Iron</keyword>
<dbReference type="CDD" id="cd00419">
    <property type="entry name" value="Ferrochelatase_C"/>
    <property type="match status" value="1"/>
</dbReference>
<comment type="catalytic activity">
    <reaction evidence="6">
        <text>Fe-coproporphyrin III + 2 H(+) = coproporphyrin III + Fe(2+)</text>
        <dbReference type="Rhea" id="RHEA:49572"/>
        <dbReference type="ChEBI" id="CHEBI:15378"/>
        <dbReference type="ChEBI" id="CHEBI:29033"/>
        <dbReference type="ChEBI" id="CHEBI:68438"/>
        <dbReference type="ChEBI" id="CHEBI:131725"/>
        <dbReference type="EC" id="4.99.1.9"/>
    </reaction>
    <physiologicalReaction direction="right-to-left" evidence="6">
        <dbReference type="Rhea" id="RHEA:49574"/>
    </physiologicalReaction>
</comment>
<evidence type="ECO:0000313" key="9">
    <source>
        <dbReference type="EMBL" id="MBB6144624.1"/>
    </source>
</evidence>
<evidence type="ECO:0000256" key="3">
    <source>
        <dbReference type="ARBA" id="ARBA00023133"/>
    </source>
</evidence>
<keyword evidence="10" id="KW-1185">Reference proteome</keyword>
<comment type="catalytic activity">
    <reaction evidence="7">
        <text>heme b + 2 H(+) = protoporphyrin IX + Fe(2+)</text>
        <dbReference type="Rhea" id="RHEA:22584"/>
        <dbReference type="ChEBI" id="CHEBI:15378"/>
        <dbReference type="ChEBI" id="CHEBI:29033"/>
        <dbReference type="ChEBI" id="CHEBI:57306"/>
        <dbReference type="ChEBI" id="CHEBI:60344"/>
        <dbReference type="EC" id="4.98.1.1"/>
    </reaction>
</comment>
<comment type="pathway">
    <text evidence="7">Porphyrin-containing compound metabolism; protoheme biosynthesis; protoheme from protoporphyrin-IX: step 1/1.</text>
</comment>
<keyword evidence="4 7" id="KW-0456">Lyase</keyword>
<dbReference type="PANTHER" id="PTHR11108">
    <property type="entry name" value="FERROCHELATASE"/>
    <property type="match status" value="1"/>
</dbReference>
<evidence type="ECO:0000256" key="6">
    <source>
        <dbReference type="ARBA" id="ARBA00024536"/>
    </source>
</evidence>
<evidence type="ECO:0000256" key="7">
    <source>
        <dbReference type="HAMAP-Rule" id="MF_00323"/>
    </source>
</evidence>
<dbReference type="SUPFAM" id="SSF53800">
    <property type="entry name" value="Chelatase"/>
    <property type="match status" value="1"/>
</dbReference>
<keyword evidence="7" id="KW-0479">Metal-binding</keyword>
<evidence type="ECO:0000256" key="4">
    <source>
        <dbReference type="ARBA" id="ARBA00023239"/>
    </source>
</evidence>
<dbReference type="OrthoDB" id="9776380at2"/>
<evidence type="ECO:0000256" key="5">
    <source>
        <dbReference type="ARBA" id="ARBA00023244"/>
    </source>
</evidence>
<dbReference type="InterPro" id="IPR033659">
    <property type="entry name" value="Ferrochelatase_N"/>
</dbReference>
<dbReference type="HAMAP" id="MF_00323">
    <property type="entry name" value="Ferrochelatase"/>
    <property type="match status" value="1"/>
</dbReference>
<gene>
    <name evidence="7" type="primary">hemH</name>
    <name evidence="9" type="ORF">HNQ77_002580</name>
</gene>
<dbReference type="AlphaFoldDB" id="A0A841K2Z4"/>
<comment type="function">
    <text evidence="7">Catalyzes the ferrous insertion into protoporphyrin IX.</text>
</comment>
<keyword evidence="5 7" id="KW-0627">Porphyrin biosynthesis</keyword>
<comment type="caution">
    <text evidence="9">The sequence shown here is derived from an EMBL/GenBank/DDBJ whole genome shotgun (WGS) entry which is preliminary data.</text>
</comment>
<evidence type="ECO:0000256" key="8">
    <source>
        <dbReference type="RuleBase" id="RU004185"/>
    </source>
</evidence>
<evidence type="ECO:0000313" key="10">
    <source>
        <dbReference type="Proteomes" id="UP000538666"/>
    </source>
</evidence>
<comment type="similarity">
    <text evidence="1 7 8">Belongs to the ferrochelatase family.</text>
</comment>
<organism evidence="9 10">
    <name type="scientific">Silvibacterium bohemicum</name>
    <dbReference type="NCBI Taxonomy" id="1577686"/>
    <lineage>
        <taxon>Bacteria</taxon>
        <taxon>Pseudomonadati</taxon>
        <taxon>Acidobacteriota</taxon>
        <taxon>Terriglobia</taxon>
        <taxon>Terriglobales</taxon>
        <taxon>Acidobacteriaceae</taxon>
        <taxon>Silvibacterium</taxon>
    </lineage>
</organism>
<accession>A0A841K2Z4</accession>
<sequence>MSERAAVLLLAHGTPDTLDEIPEYLRNITGGRPLPDSVVEEIRHRYSLIGASPLTQLTLEQGRLLAEELGMPVYVGMRNWKPYIADVVARMREDGITKIVAICLAPQNSRTSVGLYRRALFAASGAMRIEFINGWADHPLLADAFAERLRIVLEPFQLDAGQPIPVLFTAHSVPCRTIQTPAPSDTGAALDPDPYAVEAKRTAALVAERAGVQEDQWCFAFQSQGMSGGPWIGPTVEDTLTALHQQGAGKIVLQPIGFLCDHVEILYDIDIAFREFANKLQMELKRPESLNDSPLLIAALADLARKGLERLA</sequence>
<protein>
    <recommendedName>
        <fullName evidence="7">Ferrochelatase</fullName>
        <ecNumber evidence="7">4.98.1.1</ecNumber>
    </recommendedName>
    <alternativeName>
        <fullName evidence="7">Heme synthase</fullName>
    </alternativeName>
    <alternativeName>
        <fullName evidence="7">Protoheme ferro-lyase</fullName>
    </alternativeName>
</protein>
<dbReference type="Gene3D" id="3.40.50.1400">
    <property type="match status" value="2"/>
</dbReference>
<dbReference type="UniPathway" id="UPA00252">
    <property type="reaction ID" value="UER00325"/>
</dbReference>
<dbReference type="CDD" id="cd03411">
    <property type="entry name" value="Ferrochelatase_N"/>
    <property type="match status" value="1"/>
</dbReference>
<dbReference type="PANTHER" id="PTHR11108:SF1">
    <property type="entry name" value="FERROCHELATASE, MITOCHONDRIAL"/>
    <property type="match status" value="1"/>
</dbReference>
<dbReference type="RefSeq" id="WP_050059779.1">
    <property type="nucleotide sequence ID" value="NZ_JACHEK010000005.1"/>
</dbReference>
<dbReference type="GO" id="GO:0004325">
    <property type="term" value="F:ferrochelatase activity"/>
    <property type="evidence" value="ECO:0007669"/>
    <property type="project" value="UniProtKB-UniRule"/>
</dbReference>
<keyword evidence="3 7" id="KW-0350">Heme biosynthesis</keyword>
<dbReference type="EC" id="4.98.1.1" evidence="7"/>
<feature type="binding site" evidence="7">
    <location>
        <position position="171"/>
    </location>
    <ligand>
        <name>Fe(2+)</name>
        <dbReference type="ChEBI" id="CHEBI:29033"/>
    </ligand>
</feature>
<evidence type="ECO:0000256" key="2">
    <source>
        <dbReference type="ARBA" id="ARBA00023004"/>
    </source>
</evidence>
<dbReference type="Pfam" id="PF00762">
    <property type="entry name" value="Ferrochelatase"/>
    <property type="match status" value="1"/>
</dbReference>
<dbReference type="InterPro" id="IPR033644">
    <property type="entry name" value="Ferrochelatase_C"/>
</dbReference>
<comment type="subcellular location">
    <subcellularLocation>
        <location evidence="7">Cytoplasm</location>
    </subcellularLocation>
</comment>
<dbReference type="EMBL" id="JACHEK010000005">
    <property type="protein sequence ID" value="MBB6144624.1"/>
    <property type="molecule type" value="Genomic_DNA"/>
</dbReference>
<name>A0A841K2Z4_9BACT</name>
<keyword evidence="7" id="KW-0963">Cytoplasm</keyword>
<proteinExistence type="inferred from homology"/>
<reference evidence="9 10" key="1">
    <citation type="submission" date="2020-08" db="EMBL/GenBank/DDBJ databases">
        <title>Genomic Encyclopedia of Type Strains, Phase IV (KMG-IV): sequencing the most valuable type-strain genomes for metagenomic binning, comparative biology and taxonomic classification.</title>
        <authorList>
            <person name="Goeker M."/>
        </authorList>
    </citation>
    <scope>NUCLEOTIDE SEQUENCE [LARGE SCALE GENOMIC DNA]</scope>
    <source>
        <strain evidence="9 10">DSM 103733</strain>
    </source>
</reference>
<dbReference type="NCBIfam" id="TIGR00109">
    <property type="entry name" value="hemH"/>
    <property type="match status" value="1"/>
</dbReference>
<feature type="binding site" evidence="7">
    <location>
        <position position="264"/>
    </location>
    <ligand>
        <name>Fe(2+)</name>
        <dbReference type="ChEBI" id="CHEBI:29033"/>
    </ligand>
</feature>
<dbReference type="InterPro" id="IPR001015">
    <property type="entry name" value="Ferrochelatase"/>
</dbReference>